<evidence type="ECO:0000259" key="6">
    <source>
        <dbReference type="Pfam" id="PF03466"/>
    </source>
</evidence>
<evidence type="ECO:0000256" key="4">
    <source>
        <dbReference type="ARBA" id="ARBA00023163"/>
    </source>
</evidence>
<comment type="caution">
    <text evidence="7">The sequence shown here is derived from an EMBL/GenBank/DDBJ whole genome shotgun (WGS) entry which is preliminary data.</text>
</comment>
<dbReference type="Proteomes" id="UP001500784">
    <property type="component" value="Unassembled WGS sequence"/>
</dbReference>
<evidence type="ECO:0000256" key="2">
    <source>
        <dbReference type="ARBA" id="ARBA00023015"/>
    </source>
</evidence>
<dbReference type="EMBL" id="BAAALV010000002">
    <property type="protein sequence ID" value="GAA1906599.1"/>
    <property type="molecule type" value="Genomic_DNA"/>
</dbReference>
<evidence type="ECO:0000313" key="8">
    <source>
        <dbReference type="Proteomes" id="UP001500784"/>
    </source>
</evidence>
<gene>
    <name evidence="7" type="ORF">GCM10009688_08210</name>
</gene>
<dbReference type="Gene3D" id="3.40.190.10">
    <property type="entry name" value="Periplasmic binding protein-like II"/>
    <property type="match status" value="2"/>
</dbReference>
<keyword evidence="2" id="KW-0805">Transcription regulation</keyword>
<evidence type="ECO:0000256" key="5">
    <source>
        <dbReference type="SAM" id="MobiDB-lite"/>
    </source>
</evidence>
<proteinExistence type="inferred from homology"/>
<protein>
    <submittedName>
        <fullName evidence="7">LysR substrate-binding domain-containing protein</fullName>
    </submittedName>
</protein>
<dbReference type="SUPFAM" id="SSF53850">
    <property type="entry name" value="Periplasmic binding protein-like II"/>
    <property type="match status" value="1"/>
</dbReference>
<keyword evidence="4" id="KW-0804">Transcription</keyword>
<evidence type="ECO:0000256" key="1">
    <source>
        <dbReference type="ARBA" id="ARBA00009437"/>
    </source>
</evidence>
<dbReference type="Pfam" id="PF03466">
    <property type="entry name" value="LysR_substrate"/>
    <property type="match status" value="1"/>
</dbReference>
<keyword evidence="8" id="KW-1185">Reference proteome</keyword>
<evidence type="ECO:0000256" key="3">
    <source>
        <dbReference type="ARBA" id="ARBA00023125"/>
    </source>
</evidence>
<organism evidence="7 8">
    <name type="scientific">Arthrobacter gandavensis</name>
    <dbReference type="NCBI Taxonomy" id="169960"/>
    <lineage>
        <taxon>Bacteria</taxon>
        <taxon>Bacillati</taxon>
        <taxon>Actinomycetota</taxon>
        <taxon>Actinomycetes</taxon>
        <taxon>Micrococcales</taxon>
        <taxon>Micrococcaceae</taxon>
        <taxon>Arthrobacter</taxon>
    </lineage>
</organism>
<keyword evidence="3" id="KW-0238">DNA-binding</keyword>
<feature type="compositionally biased region" description="Polar residues" evidence="5">
    <location>
        <begin position="136"/>
        <end position="148"/>
    </location>
</feature>
<accession>A0ABN2NYM1</accession>
<evidence type="ECO:0000313" key="7">
    <source>
        <dbReference type="EMBL" id="GAA1906599.1"/>
    </source>
</evidence>
<dbReference type="Gene3D" id="3.40.190.290">
    <property type="match status" value="1"/>
</dbReference>
<dbReference type="PANTHER" id="PTHR30346:SF0">
    <property type="entry name" value="HCA OPERON TRANSCRIPTIONAL ACTIVATOR HCAR"/>
    <property type="match status" value="1"/>
</dbReference>
<dbReference type="InterPro" id="IPR005119">
    <property type="entry name" value="LysR_subst-bd"/>
</dbReference>
<comment type="similarity">
    <text evidence="1">Belongs to the LysR transcriptional regulatory family.</text>
</comment>
<reference evidence="7 8" key="1">
    <citation type="journal article" date="2019" name="Int. J. Syst. Evol. Microbiol.">
        <title>The Global Catalogue of Microorganisms (GCM) 10K type strain sequencing project: providing services to taxonomists for standard genome sequencing and annotation.</title>
        <authorList>
            <consortium name="The Broad Institute Genomics Platform"/>
            <consortium name="The Broad Institute Genome Sequencing Center for Infectious Disease"/>
            <person name="Wu L."/>
            <person name="Ma J."/>
        </authorList>
    </citation>
    <scope>NUCLEOTIDE SEQUENCE [LARGE SCALE GENOMIC DNA]</scope>
    <source>
        <strain evidence="7 8">JCM 13316</strain>
    </source>
</reference>
<sequence>MLRRREADLVFLRIPEEGYERPADLHAIPLYREQPVVAAPKDHPLSAFDEVELADLAGESFLEAAELGSTAMALEIVASGAGLMILPMSVARIHSRRDVLTRPVHGVDGSRIAVAWLQDTEDPDVDEFIGIVRGRTANSSRQPSSQQEPVKKVRKSPPPAAGSKASGGKGAGKPARGKPVRQGRPGAARTPRRKPGKGRG</sequence>
<feature type="domain" description="LysR substrate-binding" evidence="6">
    <location>
        <begin position="1"/>
        <end position="62"/>
    </location>
</feature>
<feature type="region of interest" description="Disordered" evidence="5">
    <location>
        <begin position="134"/>
        <end position="200"/>
    </location>
</feature>
<name>A0ABN2NYM1_9MICC</name>
<dbReference type="PANTHER" id="PTHR30346">
    <property type="entry name" value="TRANSCRIPTIONAL DUAL REGULATOR HCAR-RELATED"/>
    <property type="match status" value="1"/>
</dbReference>
<feature type="compositionally biased region" description="Basic residues" evidence="5">
    <location>
        <begin position="190"/>
        <end position="200"/>
    </location>
</feature>